<evidence type="ECO:0000313" key="3">
    <source>
        <dbReference type="Proteomes" id="UP001221142"/>
    </source>
</evidence>
<evidence type="ECO:0000313" key="2">
    <source>
        <dbReference type="EMBL" id="KAJ7647088.1"/>
    </source>
</evidence>
<dbReference type="AlphaFoldDB" id="A0AAD7FZW4"/>
<feature type="region of interest" description="Disordered" evidence="1">
    <location>
        <begin position="35"/>
        <end position="85"/>
    </location>
</feature>
<organism evidence="2 3">
    <name type="scientific">Roridomyces roridus</name>
    <dbReference type="NCBI Taxonomy" id="1738132"/>
    <lineage>
        <taxon>Eukaryota</taxon>
        <taxon>Fungi</taxon>
        <taxon>Dikarya</taxon>
        <taxon>Basidiomycota</taxon>
        <taxon>Agaricomycotina</taxon>
        <taxon>Agaricomycetes</taxon>
        <taxon>Agaricomycetidae</taxon>
        <taxon>Agaricales</taxon>
        <taxon>Marasmiineae</taxon>
        <taxon>Mycenaceae</taxon>
        <taxon>Roridomyces</taxon>
    </lineage>
</organism>
<proteinExistence type="predicted"/>
<accession>A0AAD7FZW4</accession>
<keyword evidence="3" id="KW-1185">Reference proteome</keyword>
<dbReference type="EMBL" id="JARKIF010000002">
    <property type="protein sequence ID" value="KAJ7647088.1"/>
    <property type="molecule type" value="Genomic_DNA"/>
</dbReference>
<name>A0AAD7FZW4_9AGAR</name>
<sequence length="1220" mass="137336">MPPKKNPEIPEGFVASPPGQDKTIICIACAAAAPPGRPIQRTSASQHLKSRDHQKAAQIQIEQRSRQRQAESARAARQAAPEQSANIPRIELHLPKLAPATDQVTEEFWANFDANAADFHLEFDPSPAEVAAREADKIRQALDTFGDLDDVELGYELGVKRDKEDLLAENQAREEAQQMEDALAALLSSGDYAEDPCQANDSDWYPYPSKLLFLLDSADNLGRLRISESLMKLFLYILKEAGVKNVPSIGALRKFQKSLRENGSGVPTIRCESVQDKIFYINDVRKIAANDWCNPSVRPHIRVYPEVPEDGIISEMWHGEKWTRNLDASLLSPMWMAPNRRHYYIHELARLRSGKFVIPLRWITRHGRVEADAFEVLVDESGIATVVDVALIEISTMDLALNVHDLEHRQEMPLGWSIDSVEDGYPDRMPHPLRKIAQGRPIYTNLINFFSDDVSGNRSKSWNKHFNCYFTNANLPRAFHQQEAHVHFVSTSQHATVPEQFCEIRKLIVGTHEDPIVVKDPLTQDKALLILGVNVDASDNPMQSEVCSHIGDKGNLPCRKCEVGGTQVTKQTNQTYHDFFSPGHPRNKATVLKVVREQLYLACNGVATHVGDNQSDTGIKDSYAQYWINKIMQDCEEWVKSERTRRARNTRVRDLREEFAKQRRTWVDEKFEEMVNPFFLMPGHDPTQDTSLEILHIILLGIVKYIWWYSHNVWKDAEKTTYAQRMQATEIDGLNIPPIRANYIMQYANSLIGRQLKAVIQTGVFHMRDLVDGVHYAAWKVVGGLAALLWVPEIDNMAQYCGDLRVAVSNVLDAFAEIDPSKMILKIKLHLLTHLPDDARAFGPLIGVATEIFESFNGVFRAGSILSNHRAPSRDIARQLANQEGARAVALGASWFDADSQEWRSAGPSVKRFMDSQPNLKRMMGLNVRDDPRPGDAKLAPMAKRQAGMPRPERQVFGLNMTLAQNALNFAGYACLGGSWHQASTMIARSGDSCSTSSWIFFNSQGKKDCVTVGQILDLLVSMNDTNLVLAVVDHFDISEDKHPVYGMPQLYRRGNKRVIRIVPAEDVLFLFNAQHDCAGGKCSATGVRRLTQEREETNITEAAIEHTTHARYIINSSAFHNAHLLRRILPRDLIRPMPAFANEDERTAAHIRYATQLRGTTSRKRKERENEAEQKAKEAAAARQKAEELEKAAAEAAARAQEEGENIAEARGQPIPRTE</sequence>
<feature type="compositionally biased region" description="Low complexity" evidence="1">
    <location>
        <begin position="72"/>
        <end position="85"/>
    </location>
</feature>
<dbReference type="PANTHER" id="PTHR31912:SF34">
    <property type="entry name" value="NOTOCHORD-RELATED PROTEIN"/>
    <property type="match status" value="1"/>
</dbReference>
<reference evidence="2" key="1">
    <citation type="submission" date="2023-03" db="EMBL/GenBank/DDBJ databases">
        <title>Massive genome expansion in bonnet fungi (Mycena s.s.) driven by repeated elements and novel gene families across ecological guilds.</title>
        <authorList>
            <consortium name="Lawrence Berkeley National Laboratory"/>
            <person name="Harder C.B."/>
            <person name="Miyauchi S."/>
            <person name="Viragh M."/>
            <person name="Kuo A."/>
            <person name="Thoen E."/>
            <person name="Andreopoulos B."/>
            <person name="Lu D."/>
            <person name="Skrede I."/>
            <person name="Drula E."/>
            <person name="Henrissat B."/>
            <person name="Morin E."/>
            <person name="Kohler A."/>
            <person name="Barry K."/>
            <person name="LaButti K."/>
            <person name="Morin E."/>
            <person name="Salamov A."/>
            <person name="Lipzen A."/>
            <person name="Mereny Z."/>
            <person name="Hegedus B."/>
            <person name="Baldrian P."/>
            <person name="Stursova M."/>
            <person name="Weitz H."/>
            <person name="Taylor A."/>
            <person name="Grigoriev I.V."/>
            <person name="Nagy L.G."/>
            <person name="Martin F."/>
            <person name="Kauserud H."/>
        </authorList>
    </citation>
    <scope>NUCLEOTIDE SEQUENCE</scope>
    <source>
        <strain evidence="2">9284</strain>
    </source>
</reference>
<protein>
    <submittedName>
        <fullName evidence="2">Uncharacterized protein</fullName>
    </submittedName>
</protein>
<dbReference type="PANTHER" id="PTHR31912">
    <property type="entry name" value="IP13529P"/>
    <property type="match status" value="1"/>
</dbReference>
<comment type="caution">
    <text evidence="2">The sequence shown here is derived from an EMBL/GenBank/DDBJ whole genome shotgun (WGS) entry which is preliminary data.</text>
</comment>
<evidence type="ECO:0000256" key="1">
    <source>
        <dbReference type="SAM" id="MobiDB-lite"/>
    </source>
</evidence>
<dbReference type="Proteomes" id="UP001221142">
    <property type="component" value="Unassembled WGS sequence"/>
</dbReference>
<gene>
    <name evidence="2" type="ORF">FB45DRAFT_1019359</name>
</gene>
<feature type="region of interest" description="Disordered" evidence="1">
    <location>
        <begin position="1155"/>
        <end position="1220"/>
    </location>
</feature>
<feature type="compositionally biased region" description="Basic and acidic residues" evidence="1">
    <location>
        <begin position="1168"/>
        <end position="1194"/>
    </location>
</feature>